<feature type="compositionally biased region" description="Basic residues" evidence="1">
    <location>
        <begin position="1404"/>
        <end position="1413"/>
    </location>
</feature>
<proteinExistence type="predicted"/>
<dbReference type="Pfam" id="PF24571">
    <property type="entry name" value="HEAT_SCC3-SA"/>
    <property type="match status" value="1"/>
</dbReference>
<sequence length="1583" mass="176723">MPPEERPSSPGPGDGSDDDQPSSPKHVFDDDVEMQSISVNPTHPQDSDGSPSTVPQGEGGQTTANQTNMQDAEQNQHSKNSTPLPAHTDPSSSHETAGDPPRRVVEPSQDDQALEQPNQDSSVQSPLLFDTMLHKPSSSPGLVTAWMSHVSINGPEAMAAIVSLVISAARPVPFSREQLVTSDMIIANEPQEIVRDLCQVLAVDAPEKVVVLAKDTPSRRVRRTYEDFWRRVAAEAPDIVLYHTDCFETLIPWLESMSSSPIRALRVSASLAAYRLVDGFIEVGTQLRKHLASIQRQLNTEKRRSGISQRNDSARGAKKRAAQGKDKKKELSPKGKELANKVDELTAKNSELTELSDRVYRSIFIGRYRDIYADVRSMSLSALGGWIMMFPDQFLDDTHNKYIGWLLSDKDAVVRKTSLEVLHRMLKKKEYFANFETFLQRFCDRIIDMACDKDDTVAATAIRLLNFLLPHNSNDKLLRPAQCESICDIALEDHHTDVRRAAGEFLTTMVTMDIDDVPSSASKRSRVQRKRNGKRTSTGPFNTLLREIPPVERAREDIRELLFAIVRKGEDGVDAALAVDAVWDYLPSLRCWQAFEELLLEDQQPDTASQDGEALSDSEKGVLCEMLLASAAEASGNGDPMRARIVEKGEYSDPETPGTLLSKHFLPLLPRLLSQYQSDPKTISTLVQLPRHFTMTTFEQQGQDGHFSAMLERIIGVLVKHTGSEEVSSACAETLRNFLSEQNPLKKATCTSLQLCCQRVSKDLALQIRTDLAKAEPDNVAALMSQLRILTELVDSDSSTYEVVKEVLEFQERNGDLSGLNDHVTIDASRSACAFAVWSLSKIRSRLITTGSSQTSHEKIMELEEVQEYRNQGADVIDILQRICACDSVPLAVRLLCSRCILIVLTLCRGIEKNMSMMILRKRTESDNASPADPDLDLLSLKETIPQLVDMTRSVVTTLVEYELKLSSPRGSGRNRGQAGLQEREVRDFFASLVQASLQSLLSRHISHLPLFGVLIKPRKEAKAESNEYTSFRVCRDYLQQRQIRGNALSRDIVGALHEVLKLQCDKKERQSIIRELADICVSFRHRRDLKAKGSIDLLHALFDHCVEASDATDFVGKLFVLSSSSFALISHFSQEDAKGMMGSMKTIDDLRNKYAEALDDELIDLFDHFHSSLEAIADGRPPELPPMMRASERPRSQRGPRSKRRRRRATSPSSHTPPPEPSNVRKSSRQKARVDYARMENYSGDDNEDGDEEGILEQDSEDIKTTATTAADVARNMMEYQNSPVAIRKRANREVPDASPNPPKRTRRSNNSSNNRETSPKLQRPEALGTDSDLRNNAPKATQRAGPNDQDTSDQRDSQGNESGVFEEQVSDLNSNESEPPRRADRQSDNHDGEEQEAIASQQKHHMARRSGNRGGTRASPRATQKRRGRTDSSPPRSLMDGDGKESQDVPQDTVPQRENQQSQQISKYATRGSRRKSTPSEQSAGRISEGTSDRNVEGSTGDLESNERSRGSRTTSRPQRLAQGTHVRDEDGPSQKNDVTNENRNKRTGKENKNDAPSNANGQVKPTSKQGLIRRRKVRRW</sequence>
<feature type="compositionally biased region" description="Basic and acidic residues" evidence="1">
    <location>
        <begin position="96"/>
        <end position="105"/>
    </location>
</feature>
<dbReference type="InterPro" id="IPR013721">
    <property type="entry name" value="STAG"/>
</dbReference>
<feature type="domain" description="SCD" evidence="2">
    <location>
        <begin position="364"/>
        <end position="449"/>
    </location>
</feature>
<feature type="region of interest" description="Disordered" evidence="1">
    <location>
        <begin position="1283"/>
        <end position="1583"/>
    </location>
</feature>
<dbReference type="InterPro" id="IPR020839">
    <property type="entry name" value="SCD"/>
</dbReference>
<dbReference type="EMBL" id="NBIV01000234">
    <property type="protein sequence ID" value="PXF41125.1"/>
    <property type="molecule type" value="Genomic_DNA"/>
</dbReference>
<organism evidence="3 4">
    <name type="scientific">Gracilariopsis chorda</name>
    <dbReference type="NCBI Taxonomy" id="448386"/>
    <lineage>
        <taxon>Eukaryota</taxon>
        <taxon>Rhodophyta</taxon>
        <taxon>Florideophyceae</taxon>
        <taxon>Rhodymeniophycidae</taxon>
        <taxon>Gracilariales</taxon>
        <taxon>Gracilariaceae</taxon>
        <taxon>Gracilariopsis</taxon>
    </lineage>
</organism>
<dbReference type="OrthoDB" id="5317at2759"/>
<accession>A0A2V3IGA3</accession>
<feature type="region of interest" description="Disordered" evidence="1">
    <location>
        <begin position="519"/>
        <end position="542"/>
    </location>
</feature>
<evidence type="ECO:0000259" key="2">
    <source>
        <dbReference type="PROSITE" id="PS51425"/>
    </source>
</evidence>
<dbReference type="SUPFAM" id="SSF48371">
    <property type="entry name" value="ARM repeat"/>
    <property type="match status" value="1"/>
</dbReference>
<feature type="compositionally biased region" description="Acidic residues" evidence="1">
    <location>
        <begin position="1244"/>
        <end position="1261"/>
    </location>
</feature>
<dbReference type="GO" id="GO:0007062">
    <property type="term" value="P:sister chromatid cohesion"/>
    <property type="evidence" value="ECO:0007669"/>
    <property type="project" value="UniProtKB-ARBA"/>
</dbReference>
<evidence type="ECO:0000313" key="3">
    <source>
        <dbReference type="EMBL" id="PXF41125.1"/>
    </source>
</evidence>
<feature type="compositionally biased region" description="Basic and acidic residues" evidence="1">
    <location>
        <begin position="323"/>
        <end position="335"/>
    </location>
</feature>
<feature type="region of interest" description="Disordered" evidence="1">
    <location>
        <begin position="1"/>
        <end position="122"/>
    </location>
</feature>
<feature type="region of interest" description="Disordered" evidence="1">
    <location>
        <begin position="300"/>
        <end position="335"/>
    </location>
</feature>
<dbReference type="InterPro" id="IPR039662">
    <property type="entry name" value="Cohesin_Scc3/SA"/>
</dbReference>
<feature type="compositionally biased region" description="Basic residues" evidence="1">
    <location>
        <begin position="1574"/>
        <end position="1583"/>
    </location>
</feature>
<dbReference type="STRING" id="448386.A0A2V3IGA3"/>
<dbReference type="PANTHER" id="PTHR11199">
    <property type="entry name" value="STROMAL ANTIGEN"/>
    <property type="match status" value="1"/>
</dbReference>
<dbReference type="GO" id="GO:0005634">
    <property type="term" value="C:nucleus"/>
    <property type="evidence" value="ECO:0007669"/>
    <property type="project" value="TreeGrafter"/>
</dbReference>
<dbReference type="GO" id="GO:0003682">
    <property type="term" value="F:chromatin binding"/>
    <property type="evidence" value="ECO:0007669"/>
    <property type="project" value="TreeGrafter"/>
</dbReference>
<dbReference type="Pfam" id="PF21581">
    <property type="entry name" value="SCD"/>
    <property type="match status" value="1"/>
</dbReference>
<feature type="compositionally biased region" description="Polar residues" evidence="1">
    <location>
        <begin position="35"/>
        <end position="95"/>
    </location>
</feature>
<feature type="compositionally biased region" description="Polar residues" evidence="1">
    <location>
        <begin position="1557"/>
        <end position="1572"/>
    </location>
</feature>
<dbReference type="InterPro" id="IPR011989">
    <property type="entry name" value="ARM-like"/>
</dbReference>
<evidence type="ECO:0000256" key="1">
    <source>
        <dbReference type="SAM" id="MobiDB-lite"/>
    </source>
</evidence>
<protein>
    <submittedName>
        <fullName evidence="3">Cohesin subunit SA-1</fullName>
    </submittedName>
</protein>
<dbReference type="PROSITE" id="PS51425">
    <property type="entry name" value="SCD"/>
    <property type="match status" value="1"/>
</dbReference>
<feature type="compositionally biased region" description="Polar residues" evidence="1">
    <location>
        <begin position="1450"/>
        <end position="1469"/>
    </location>
</feature>
<evidence type="ECO:0000313" key="4">
    <source>
        <dbReference type="Proteomes" id="UP000247409"/>
    </source>
</evidence>
<keyword evidence="4" id="KW-1185">Reference proteome</keyword>
<name>A0A2V3IGA3_9FLOR</name>
<feature type="region of interest" description="Disordered" evidence="1">
    <location>
        <begin position="1177"/>
        <end position="1265"/>
    </location>
</feature>
<feature type="compositionally biased region" description="Basic and acidic residues" evidence="1">
    <location>
        <begin position="1528"/>
        <end position="1556"/>
    </location>
</feature>
<comment type="caution">
    <text evidence="3">The sequence shown here is derived from an EMBL/GenBank/DDBJ whole genome shotgun (WGS) entry which is preliminary data.</text>
</comment>
<feature type="compositionally biased region" description="Basic residues" evidence="1">
    <location>
        <begin position="523"/>
        <end position="534"/>
    </location>
</feature>
<dbReference type="Gene3D" id="1.25.10.10">
    <property type="entry name" value="Leucine-rich Repeat Variant"/>
    <property type="match status" value="1"/>
</dbReference>
<reference evidence="3 4" key="1">
    <citation type="journal article" date="2018" name="Mol. Biol. Evol.">
        <title>Analysis of the draft genome of the red seaweed Gracilariopsis chorda provides insights into genome size evolution in Rhodophyta.</title>
        <authorList>
            <person name="Lee J."/>
            <person name="Yang E.C."/>
            <person name="Graf L."/>
            <person name="Yang J.H."/>
            <person name="Qiu H."/>
            <person name="Zel Zion U."/>
            <person name="Chan C.X."/>
            <person name="Stephens T.G."/>
            <person name="Weber A.P.M."/>
            <person name="Boo G.H."/>
            <person name="Boo S.M."/>
            <person name="Kim K.M."/>
            <person name="Shin Y."/>
            <person name="Jung M."/>
            <person name="Lee S.J."/>
            <person name="Yim H.S."/>
            <person name="Lee J.H."/>
            <person name="Bhattacharya D."/>
            <person name="Yoon H.S."/>
        </authorList>
    </citation>
    <scope>NUCLEOTIDE SEQUENCE [LARGE SCALE GENOMIC DNA]</scope>
    <source>
        <strain evidence="3 4">SKKU-2015</strain>
        <tissue evidence="3">Whole body</tissue>
    </source>
</reference>
<dbReference type="InterPro" id="IPR016024">
    <property type="entry name" value="ARM-type_fold"/>
</dbReference>
<dbReference type="InterPro" id="IPR056396">
    <property type="entry name" value="HEAT_SCC3-SA"/>
</dbReference>
<dbReference type="Pfam" id="PF08514">
    <property type="entry name" value="STAG"/>
    <property type="match status" value="1"/>
</dbReference>
<dbReference type="GO" id="GO:0008278">
    <property type="term" value="C:cohesin complex"/>
    <property type="evidence" value="ECO:0007669"/>
    <property type="project" value="TreeGrafter"/>
</dbReference>
<feature type="compositionally biased region" description="Basic residues" evidence="1">
    <location>
        <begin position="1197"/>
        <end position="1210"/>
    </location>
</feature>
<gene>
    <name evidence="3" type="ORF">BWQ96_09157</name>
</gene>
<dbReference type="PANTHER" id="PTHR11199:SF0">
    <property type="entry name" value="LD34181P-RELATED"/>
    <property type="match status" value="1"/>
</dbReference>
<feature type="compositionally biased region" description="Basic and acidic residues" evidence="1">
    <location>
        <begin position="1380"/>
        <end position="1394"/>
    </location>
</feature>
<dbReference type="Proteomes" id="UP000247409">
    <property type="component" value="Unassembled WGS sequence"/>
</dbReference>
<dbReference type="GO" id="GO:0000785">
    <property type="term" value="C:chromatin"/>
    <property type="evidence" value="ECO:0007669"/>
    <property type="project" value="TreeGrafter"/>
</dbReference>